<dbReference type="FunFam" id="3.40.50.1000:FF:000019">
    <property type="entry name" value="Mitochondrial import inner membrane translocase subunit TIM50"/>
    <property type="match status" value="1"/>
</dbReference>
<evidence type="ECO:0000313" key="16">
    <source>
        <dbReference type="EMBL" id="ORY80675.1"/>
    </source>
</evidence>
<dbReference type="InterPro" id="IPR004274">
    <property type="entry name" value="FCP1_dom"/>
</dbReference>
<sequence>MLLSAARQALRQQPARFSALPSRCYATAKPPRPSSPAATAPTRSPTEKSPSSTVDAPPAAAAPPPPASAEPLTTPPPADAATATTPPTPAPEQALSTRANSLAEQFLDLSEVAPEGSSSSSGNTFPGETTGAKAKGTGSSSIEQKRKKLTRGMIGASLVGLLAGSYHLAKDWESEEEKMKMIGRSDDAWAIKYSEEGGWKSLVGRAFIRGEDYMDYLNKPAWDPLLPAPLPEPHYRPYTLVVDLDDMLVHSSWDLEHGWRTAKRPGADYFLAYLSQFYEVVLFTTQPAYTAAPICEKIDPYGAYIPWKLFRESTRYKNKALIKDLTYLGRPLERTIILDTNPEHFQLQPENAIQLAPWTGKRDATTKELVSLIPFLEALAIRGVKDVRPVIKHYEGRHIPTAYAEAEAAQKKALVDKWEKDRESTVSTWISAALGSLTKSRDTPPETDVEKVRKNAQRMYLEEQKYWKDNEEIIKKQMDEDRERQLKEMKGSVLGMMGLAAPPAPGQEQPKA</sequence>
<feature type="region of interest" description="Disordered" evidence="14">
    <location>
        <begin position="1"/>
        <end position="98"/>
    </location>
</feature>
<dbReference type="SMART" id="SM00577">
    <property type="entry name" value="CPDc"/>
    <property type="match status" value="1"/>
</dbReference>
<dbReference type="PANTHER" id="PTHR12210">
    <property type="entry name" value="DULLARD PROTEIN PHOSPHATASE"/>
    <property type="match status" value="1"/>
</dbReference>
<name>A0A1Y2FCU5_9BASI</name>
<keyword evidence="10 13" id="KW-0811">Translocation</keyword>
<dbReference type="Pfam" id="PF03031">
    <property type="entry name" value="NIF"/>
    <property type="match status" value="1"/>
</dbReference>
<organism evidence="16 17">
    <name type="scientific">Leucosporidium creatinivorum</name>
    <dbReference type="NCBI Taxonomy" id="106004"/>
    <lineage>
        <taxon>Eukaryota</taxon>
        <taxon>Fungi</taxon>
        <taxon>Dikarya</taxon>
        <taxon>Basidiomycota</taxon>
        <taxon>Pucciniomycotina</taxon>
        <taxon>Microbotryomycetes</taxon>
        <taxon>Leucosporidiales</taxon>
        <taxon>Leucosporidium</taxon>
    </lineage>
</organism>
<evidence type="ECO:0000256" key="4">
    <source>
        <dbReference type="ARBA" id="ARBA00022448"/>
    </source>
</evidence>
<feature type="compositionally biased region" description="Pro residues" evidence="14">
    <location>
        <begin position="60"/>
        <end position="78"/>
    </location>
</feature>
<dbReference type="CDD" id="cd07521">
    <property type="entry name" value="HAD_FCP1-like"/>
    <property type="match status" value="1"/>
</dbReference>
<evidence type="ECO:0000256" key="12">
    <source>
        <dbReference type="ARBA" id="ARBA00023136"/>
    </source>
</evidence>
<comment type="subunit">
    <text evidence="13">Component of the TIM23 complex.</text>
</comment>
<evidence type="ECO:0000313" key="17">
    <source>
        <dbReference type="Proteomes" id="UP000193467"/>
    </source>
</evidence>
<evidence type="ECO:0000256" key="2">
    <source>
        <dbReference type="ARBA" id="ARBA00006344"/>
    </source>
</evidence>
<dbReference type="AlphaFoldDB" id="A0A1Y2FCU5"/>
<comment type="subcellular location">
    <subcellularLocation>
        <location evidence="1 13">Mitochondrion inner membrane</location>
        <topology evidence="1 13">Single-pass membrane protein</topology>
    </subcellularLocation>
</comment>
<dbReference type="PROSITE" id="PS50969">
    <property type="entry name" value="FCP1"/>
    <property type="match status" value="1"/>
</dbReference>
<feature type="region of interest" description="Disordered" evidence="14">
    <location>
        <begin position="111"/>
        <end position="146"/>
    </location>
</feature>
<evidence type="ECO:0000256" key="6">
    <source>
        <dbReference type="ARBA" id="ARBA00022792"/>
    </source>
</evidence>
<dbReference type="GO" id="GO:0015031">
    <property type="term" value="P:protein transport"/>
    <property type="evidence" value="ECO:0007669"/>
    <property type="project" value="UniProtKB-KW"/>
</dbReference>
<dbReference type="FunCoup" id="A0A1Y2FCU5">
    <property type="interactions" value="79"/>
</dbReference>
<proteinExistence type="inferred from homology"/>
<dbReference type="InParanoid" id="A0A1Y2FCU5"/>
<feature type="compositionally biased region" description="Low complexity" evidence="14">
    <location>
        <begin position="1"/>
        <end position="16"/>
    </location>
</feature>
<evidence type="ECO:0000256" key="13">
    <source>
        <dbReference type="RuleBase" id="RU365079"/>
    </source>
</evidence>
<evidence type="ECO:0000256" key="7">
    <source>
        <dbReference type="ARBA" id="ARBA00022927"/>
    </source>
</evidence>
<accession>A0A1Y2FCU5</accession>
<reference evidence="16 17" key="1">
    <citation type="submission" date="2016-07" db="EMBL/GenBank/DDBJ databases">
        <title>Pervasive Adenine N6-methylation of Active Genes in Fungi.</title>
        <authorList>
            <consortium name="DOE Joint Genome Institute"/>
            <person name="Mondo S.J."/>
            <person name="Dannebaum R.O."/>
            <person name="Kuo R.C."/>
            <person name="Labutti K."/>
            <person name="Haridas S."/>
            <person name="Kuo A."/>
            <person name="Salamov A."/>
            <person name="Ahrendt S.R."/>
            <person name="Lipzen A."/>
            <person name="Sullivan W."/>
            <person name="Andreopoulos W.B."/>
            <person name="Clum A."/>
            <person name="Lindquist E."/>
            <person name="Daum C."/>
            <person name="Ramamoorthy G.K."/>
            <person name="Gryganskyi A."/>
            <person name="Culley D."/>
            <person name="Magnuson J.K."/>
            <person name="James T.Y."/>
            <person name="O'Malley M.A."/>
            <person name="Stajich J.E."/>
            <person name="Spatafora J.W."/>
            <person name="Visel A."/>
            <person name="Grigoriev I.V."/>
        </authorList>
    </citation>
    <scope>NUCLEOTIDE SEQUENCE [LARGE SCALE GENOMIC DNA]</scope>
    <source>
        <strain evidence="16 17">62-1032</strain>
    </source>
</reference>
<keyword evidence="11 13" id="KW-0496">Mitochondrion</keyword>
<comment type="caution">
    <text evidence="16">The sequence shown here is derived from an EMBL/GenBank/DDBJ whole genome shotgun (WGS) entry which is preliminary data.</text>
</comment>
<dbReference type="STRING" id="106004.A0A1Y2FCU5"/>
<dbReference type="InterPro" id="IPR036412">
    <property type="entry name" value="HAD-like_sf"/>
</dbReference>
<evidence type="ECO:0000256" key="14">
    <source>
        <dbReference type="SAM" id="MobiDB-lite"/>
    </source>
</evidence>
<feature type="compositionally biased region" description="Low complexity" evidence="14">
    <location>
        <begin position="129"/>
        <end position="141"/>
    </location>
</feature>
<dbReference type="OrthoDB" id="287041at2759"/>
<gene>
    <name evidence="16" type="ORF">BCR35DRAFT_304218</name>
</gene>
<protein>
    <recommendedName>
        <fullName evidence="3 13">Mitochondrial import inner membrane translocase subunit TIM50</fullName>
    </recommendedName>
</protein>
<dbReference type="Proteomes" id="UP000193467">
    <property type="component" value="Unassembled WGS sequence"/>
</dbReference>
<evidence type="ECO:0000256" key="3">
    <source>
        <dbReference type="ARBA" id="ARBA00020799"/>
    </source>
</evidence>
<evidence type="ECO:0000256" key="11">
    <source>
        <dbReference type="ARBA" id="ARBA00023128"/>
    </source>
</evidence>
<dbReference type="EMBL" id="MCGR01000024">
    <property type="protein sequence ID" value="ORY80675.1"/>
    <property type="molecule type" value="Genomic_DNA"/>
</dbReference>
<dbReference type="InterPro" id="IPR023214">
    <property type="entry name" value="HAD_sf"/>
</dbReference>
<keyword evidence="7 13" id="KW-0653">Protein transport</keyword>
<comment type="function">
    <text evidence="13">Essential component of the TIM23 complex, a complex that mediates the translocation of transit peptide-containing proteins across the mitochondrial inner membrane.</text>
</comment>
<feature type="domain" description="FCP1 homology" evidence="15">
    <location>
        <begin position="233"/>
        <end position="379"/>
    </location>
</feature>
<evidence type="ECO:0000256" key="10">
    <source>
        <dbReference type="ARBA" id="ARBA00023010"/>
    </source>
</evidence>
<dbReference type="GO" id="GO:0005744">
    <property type="term" value="C:TIM23 mitochondrial import inner membrane translocase complex"/>
    <property type="evidence" value="ECO:0007669"/>
    <property type="project" value="UniProtKB-UniRule"/>
</dbReference>
<keyword evidence="9" id="KW-1133">Transmembrane helix</keyword>
<dbReference type="Gene3D" id="3.40.50.1000">
    <property type="entry name" value="HAD superfamily/HAD-like"/>
    <property type="match status" value="1"/>
</dbReference>
<keyword evidence="6" id="KW-0999">Mitochondrion inner membrane</keyword>
<dbReference type="InterPro" id="IPR050365">
    <property type="entry name" value="TIM50"/>
</dbReference>
<keyword evidence="4 13" id="KW-0813">Transport</keyword>
<comment type="similarity">
    <text evidence="2 13">Belongs to the TIM50 family.</text>
</comment>
<evidence type="ECO:0000256" key="9">
    <source>
        <dbReference type="ARBA" id="ARBA00022989"/>
    </source>
</evidence>
<feature type="compositionally biased region" description="Low complexity" evidence="14">
    <location>
        <begin position="35"/>
        <end position="59"/>
    </location>
</feature>
<keyword evidence="17" id="KW-1185">Reference proteome</keyword>
<evidence type="ECO:0000256" key="1">
    <source>
        <dbReference type="ARBA" id="ARBA00004434"/>
    </source>
</evidence>
<evidence type="ECO:0000256" key="8">
    <source>
        <dbReference type="ARBA" id="ARBA00022946"/>
    </source>
</evidence>
<evidence type="ECO:0000259" key="15">
    <source>
        <dbReference type="PROSITE" id="PS50969"/>
    </source>
</evidence>
<evidence type="ECO:0000256" key="5">
    <source>
        <dbReference type="ARBA" id="ARBA00022692"/>
    </source>
</evidence>
<keyword evidence="5" id="KW-0812">Transmembrane</keyword>
<keyword evidence="8 13" id="KW-0809">Transit peptide</keyword>
<keyword evidence="12" id="KW-0472">Membrane</keyword>
<dbReference type="SUPFAM" id="SSF56784">
    <property type="entry name" value="HAD-like"/>
    <property type="match status" value="1"/>
</dbReference>